<evidence type="ECO:0000256" key="1">
    <source>
        <dbReference type="ARBA" id="ARBA00004167"/>
    </source>
</evidence>
<keyword evidence="11 12" id="KW-1015">Disulfide bond</keyword>
<keyword evidence="16" id="KW-0732">Signal</keyword>
<feature type="signal peptide" evidence="16">
    <location>
        <begin position="1"/>
        <end position="24"/>
    </location>
</feature>
<sequence>MKFSTIYLVHSLIILSFQIVNCDSEPQNLYLDTTYQITQNQTAENFQINIFSVDPRFNYLIIQIDVISPMYPVYKFVACLNFNQNNLDQQSQQYTELNACQFIDTLATQQQLSQHLLIIQTNYSDYSTRTPTFLTILYTQKFNDNTVQNLQSLHQIQYNVKIYQDYLYPCHKNCNQQGYCDNQLGKCTCESQFYGIDCSVQLNALNISETQNITISSMEQRYFILQFEDALTKSNGKKLPSIFNNNISQKIQTNEIITILSLEQKYEPTMLSISAQYSQQTISQQNSSEQSKQDKDISQIKIIIIIIIVVVTLSVFLLCIFIFVLVKMRKRRASTQNRLNQNLQRPNNEYFQIKVDVTKAKILFLQEAFMPIVQYDSFKKQNEINIIQIRQDNQMIKKEQNQNEQNFTENMFIIKDRIEGDQQQNIGKDRQNQDKNSKDQNTKEDIQVDKDNTNNCSICLVEIVTQDELRLTICRHLFHSNCLISWISQNDSCPLCRQSFAIIDIIDYLITQKINQNATKEQVADIQSQKDKILEVLSNEKNKQLTISDFELLNIFKYFLPFETLQKYQLIQKKKCSIYFDNTTFDQSPTSMLMSNHLSQQFRNNFQTANQTESLIQERRVSIFH</sequence>
<dbReference type="InterPro" id="IPR013083">
    <property type="entry name" value="Znf_RING/FYVE/PHD"/>
</dbReference>
<keyword evidence="10 15" id="KW-0472">Membrane</keyword>
<dbReference type="GO" id="GO:0008270">
    <property type="term" value="F:zinc ion binding"/>
    <property type="evidence" value="ECO:0007669"/>
    <property type="project" value="UniProtKB-KW"/>
</dbReference>
<feature type="domain" description="EGF-like" evidence="17">
    <location>
        <begin position="166"/>
        <end position="199"/>
    </location>
</feature>
<dbReference type="InterPro" id="IPR013111">
    <property type="entry name" value="EGF_extracell"/>
</dbReference>
<dbReference type="Gene3D" id="2.60.120.260">
    <property type="entry name" value="Galactose-binding domain-like"/>
    <property type="match status" value="1"/>
</dbReference>
<feature type="disulfide bond" evidence="12">
    <location>
        <begin position="170"/>
        <end position="180"/>
    </location>
</feature>
<keyword evidence="5" id="KW-0479">Metal-binding</keyword>
<evidence type="ECO:0000256" key="6">
    <source>
        <dbReference type="ARBA" id="ARBA00022771"/>
    </source>
</evidence>
<dbReference type="PROSITE" id="PS50026">
    <property type="entry name" value="EGF_3"/>
    <property type="match status" value="1"/>
</dbReference>
<feature type="chain" id="PRO_5004201431" evidence="16">
    <location>
        <begin position="25"/>
        <end position="625"/>
    </location>
</feature>
<evidence type="ECO:0000256" key="8">
    <source>
        <dbReference type="ARBA" id="ARBA00022833"/>
    </source>
</evidence>
<dbReference type="PANTHER" id="PTHR45768:SF18">
    <property type="entry name" value="RING-H2 FINGER PROTEIN ATL47-RELATED"/>
    <property type="match status" value="1"/>
</dbReference>
<keyword evidence="3" id="KW-0808">Transferase</keyword>
<dbReference type="PANTHER" id="PTHR45768">
    <property type="entry name" value="E3 UBIQUITIN-PROTEIN LIGASE RNF13-LIKE"/>
    <property type="match status" value="1"/>
</dbReference>
<protein>
    <submittedName>
        <fullName evidence="19">Anaphase-promoting complex subunit 11 RING-H2 finger protein</fullName>
    </submittedName>
</protein>
<evidence type="ECO:0000256" key="15">
    <source>
        <dbReference type="SAM" id="Phobius"/>
    </source>
</evidence>
<dbReference type="OrthoDB" id="378752at2759"/>
<evidence type="ECO:0000259" key="17">
    <source>
        <dbReference type="PROSITE" id="PS50026"/>
    </source>
</evidence>
<dbReference type="GeneID" id="7843580"/>
<keyword evidence="4 15" id="KW-0812">Transmembrane</keyword>
<dbReference type="PROSITE" id="PS50089">
    <property type="entry name" value="ZF_RING_2"/>
    <property type="match status" value="1"/>
</dbReference>
<evidence type="ECO:0000256" key="3">
    <source>
        <dbReference type="ARBA" id="ARBA00022679"/>
    </source>
</evidence>
<feature type="region of interest" description="Disordered" evidence="14">
    <location>
        <begin position="423"/>
        <end position="446"/>
    </location>
</feature>
<name>Q22Z48_TETTS</name>
<feature type="compositionally biased region" description="Basic and acidic residues" evidence="14">
    <location>
        <begin position="427"/>
        <end position="446"/>
    </location>
</feature>
<gene>
    <name evidence="19" type="ORF">TTHERM_00113230</name>
</gene>
<dbReference type="HOGENOM" id="CLU_410793_0_0_1"/>
<dbReference type="Pfam" id="PF13639">
    <property type="entry name" value="zf-RING_2"/>
    <property type="match status" value="1"/>
</dbReference>
<accession>Q22Z48</accession>
<dbReference type="RefSeq" id="XP_001010718.2">
    <property type="nucleotide sequence ID" value="XM_001010718.2"/>
</dbReference>
<dbReference type="Pfam" id="PF07974">
    <property type="entry name" value="EGF_2"/>
    <property type="match status" value="1"/>
</dbReference>
<proteinExistence type="predicted"/>
<dbReference type="SUPFAM" id="SSF57850">
    <property type="entry name" value="RING/U-box"/>
    <property type="match status" value="1"/>
</dbReference>
<dbReference type="GO" id="GO:0016020">
    <property type="term" value="C:membrane"/>
    <property type="evidence" value="ECO:0007669"/>
    <property type="project" value="UniProtKB-SubCell"/>
</dbReference>
<evidence type="ECO:0000256" key="2">
    <source>
        <dbReference type="ARBA" id="ARBA00004906"/>
    </source>
</evidence>
<dbReference type="InParanoid" id="Q22Z48"/>
<comment type="subcellular location">
    <subcellularLocation>
        <location evidence="1">Membrane</location>
        <topology evidence="1">Single-pass membrane protein</topology>
    </subcellularLocation>
</comment>
<dbReference type="InterPro" id="IPR001841">
    <property type="entry name" value="Znf_RING"/>
</dbReference>
<evidence type="ECO:0000256" key="4">
    <source>
        <dbReference type="ARBA" id="ARBA00022692"/>
    </source>
</evidence>
<dbReference type="STRING" id="312017.Q22Z48"/>
<keyword evidence="8" id="KW-0862">Zinc</keyword>
<dbReference type="Gene3D" id="3.30.40.10">
    <property type="entry name" value="Zinc/RING finger domain, C3HC4 (zinc finger)"/>
    <property type="match status" value="1"/>
</dbReference>
<dbReference type="SMART" id="SM00184">
    <property type="entry name" value="RING"/>
    <property type="match status" value="1"/>
</dbReference>
<comment type="caution">
    <text evidence="12">Lacks conserved residue(s) required for the propagation of feature annotation.</text>
</comment>
<evidence type="ECO:0000259" key="18">
    <source>
        <dbReference type="PROSITE" id="PS50089"/>
    </source>
</evidence>
<keyword evidence="20" id="KW-1185">Reference proteome</keyword>
<dbReference type="AlphaFoldDB" id="Q22Z48"/>
<feature type="domain" description="RING-type" evidence="18">
    <location>
        <begin position="456"/>
        <end position="497"/>
    </location>
</feature>
<feature type="transmembrane region" description="Helical" evidence="15">
    <location>
        <begin position="302"/>
        <end position="326"/>
    </location>
</feature>
<keyword evidence="9 15" id="KW-1133">Transmembrane helix</keyword>
<dbReference type="EMBL" id="GG662798">
    <property type="protein sequence ID" value="EAR90473.2"/>
    <property type="molecule type" value="Genomic_DNA"/>
</dbReference>
<dbReference type="PROSITE" id="PS00022">
    <property type="entry name" value="EGF_1"/>
    <property type="match status" value="1"/>
</dbReference>
<evidence type="ECO:0000256" key="13">
    <source>
        <dbReference type="PROSITE-ProRule" id="PRU00175"/>
    </source>
</evidence>
<evidence type="ECO:0000256" key="11">
    <source>
        <dbReference type="ARBA" id="ARBA00023157"/>
    </source>
</evidence>
<dbReference type="CDD" id="cd16454">
    <property type="entry name" value="RING-H2_PA-TM-RING"/>
    <property type="match status" value="1"/>
</dbReference>
<evidence type="ECO:0000313" key="19">
    <source>
        <dbReference type="EMBL" id="EAR90473.2"/>
    </source>
</evidence>
<dbReference type="GO" id="GO:0016740">
    <property type="term" value="F:transferase activity"/>
    <property type="evidence" value="ECO:0007669"/>
    <property type="project" value="UniProtKB-KW"/>
</dbReference>
<dbReference type="KEGG" id="tet:TTHERM_00113230"/>
<evidence type="ECO:0000256" key="10">
    <source>
        <dbReference type="ARBA" id="ARBA00023136"/>
    </source>
</evidence>
<dbReference type="Proteomes" id="UP000009168">
    <property type="component" value="Unassembled WGS sequence"/>
</dbReference>
<evidence type="ECO:0000256" key="5">
    <source>
        <dbReference type="ARBA" id="ARBA00022723"/>
    </source>
</evidence>
<comment type="pathway">
    <text evidence="2">Protein modification; protein ubiquitination.</text>
</comment>
<evidence type="ECO:0000256" key="9">
    <source>
        <dbReference type="ARBA" id="ARBA00022989"/>
    </source>
</evidence>
<keyword evidence="12" id="KW-0245">EGF-like domain</keyword>
<dbReference type="InterPro" id="IPR000742">
    <property type="entry name" value="EGF"/>
</dbReference>
<evidence type="ECO:0000256" key="14">
    <source>
        <dbReference type="SAM" id="MobiDB-lite"/>
    </source>
</evidence>
<evidence type="ECO:0000256" key="16">
    <source>
        <dbReference type="SAM" id="SignalP"/>
    </source>
</evidence>
<feature type="disulfide bond" evidence="12">
    <location>
        <begin position="189"/>
        <end position="198"/>
    </location>
</feature>
<evidence type="ECO:0000313" key="20">
    <source>
        <dbReference type="Proteomes" id="UP000009168"/>
    </source>
</evidence>
<reference evidence="20" key="1">
    <citation type="journal article" date="2006" name="PLoS Biol.">
        <title>Macronuclear genome sequence of the ciliate Tetrahymena thermophila, a model eukaryote.</title>
        <authorList>
            <person name="Eisen J.A."/>
            <person name="Coyne R.S."/>
            <person name="Wu M."/>
            <person name="Wu D."/>
            <person name="Thiagarajan M."/>
            <person name="Wortman J.R."/>
            <person name="Badger J.H."/>
            <person name="Ren Q."/>
            <person name="Amedeo P."/>
            <person name="Jones K.M."/>
            <person name="Tallon L.J."/>
            <person name="Delcher A.L."/>
            <person name="Salzberg S.L."/>
            <person name="Silva J.C."/>
            <person name="Haas B.J."/>
            <person name="Majoros W.H."/>
            <person name="Farzad M."/>
            <person name="Carlton J.M."/>
            <person name="Smith R.K. Jr."/>
            <person name="Garg J."/>
            <person name="Pearlman R.E."/>
            <person name="Karrer K.M."/>
            <person name="Sun L."/>
            <person name="Manning G."/>
            <person name="Elde N.C."/>
            <person name="Turkewitz A.P."/>
            <person name="Asai D.J."/>
            <person name="Wilkes D.E."/>
            <person name="Wang Y."/>
            <person name="Cai H."/>
            <person name="Collins K."/>
            <person name="Stewart B.A."/>
            <person name="Lee S.R."/>
            <person name="Wilamowska K."/>
            <person name="Weinberg Z."/>
            <person name="Ruzzo W.L."/>
            <person name="Wloga D."/>
            <person name="Gaertig J."/>
            <person name="Frankel J."/>
            <person name="Tsao C.-C."/>
            <person name="Gorovsky M.A."/>
            <person name="Keeling P.J."/>
            <person name="Waller R.F."/>
            <person name="Patron N.J."/>
            <person name="Cherry J.M."/>
            <person name="Stover N.A."/>
            <person name="Krieger C.J."/>
            <person name="del Toro C."/>
            <person name="Ryder H.F."/>
            <person name="Williamson S.C."/>
            <person name="Barbeau R.A."/>
            <person name="Hamilton E.P."/>
            <person name="Orias E."/>
        </authorList>
    </citation>
    <scope>NUCLEOTIDE SEQUENCE [LARGE SCALE GENOMIC DNA]</scope>
    <source>
        <strain evidence="20">SB210</strain>
    </source>
</reference>
<organism evidence="19 20">
    <name type="scientific">Tetrahymena thermophila (strain SB210)</name>
    <dbReference type="NCBI Taxonomy" id="312017"/>
    <lineage>
        <taxon>Eukaryota</taxon>
        <taxon>Sar</taxon>
        <taxon>Alveolata</taxon>
        <taxon>Ciliophora</taxon>
        <taxon>Intramacronucleata</taxon>
        <taxon>Oligohymenophorea</taxon>
        <taxon>Hymenostomatida</taxon>
        <taxon>Tetrahymenina</taxon>
        <taxon>Tetrahymenidae</taxon>
        <taxon>Tetrahymena</taxon>
    </lineage>
</organism>
<evidence type="ECO:0000256" key="7">
    <source>
        <dbReference type="ARBA" id="ARBA00022786"/>
    </source>
</evidence>
<keyword evidence="6 13" id="KW-0863">Zinc-finger</keyword>
<keyword evidence="7" id="KW-0833">Ubl conjugation pathway</keyword>
<evidence type="ECO:0000256" key="12">
    <source>
        <dbReference type="PROSITE-ProRule" id="PRU00076"/>
    </source>
</evidence>